<feature type="transmembrane region" description="Helical" evidence="1">
    <location>
        <begin position="6"/>
        <end position="26"/>
    </location>
</feature>
<gene>
    <name evidence="2" type="ORF">AWB67_04759</name>
</gene>
<evidence type="ECO:0000256" key="1">
    <source>
        <dbReference type="SAM" id="Phobius"/>
    </source>
</evidence>
<name>A0A158K2S5_9BURK</name>
<comment type="caution">
    <text evidence="2">The sequence shown here is derived from an EMBL/GenBank/DDBJ whole genome shotgun (WGS) entry which is preliminary data.</text>
</comment>
<organism evidence="2 3">
    <name type="scientific">Caballeronia terrestris</name>
    <dbReference type="NCBI Taxonomy" id="1226301"/>
    <lineage>
        <taxon>Bacteria</taxon>
        <taxon>Pseudomonadati</taxon>
        <taxon>Pseudomonadota</taxon>
        <taxon>Betaproteobacteria</taxon>
        <taxon>Burkholderiales</taxon>
        <taxon>Burkholderiaceae</taxon>
        <taxon>Caballeronia</taxon>
    </lineage>
</organism>
<dbReference type="AlphaFoldDB" id="A0A158K2S5"/>
<keyword evidence="1" id="KW-1133">Transmembrane helix</keyword>
<protein>
    <submittedName>
        <fullName evidence="2">Uncharacterized protein</fullName>
    </submittedName>
</protein>
<evidence type="ECO:0000313" key="2">
    <source>
        <dbReference type="EMBL" id="SAL75428.1"/>
    </source>
</evidence>
<dbReference type="EMBL" id="FCOL02000034">
    <property type="protein sequence ID" value="SAL75428.1"/>
    <property type="molecule type" value="Genomic_DNA"/>
</dbReference>
<keyword evidence="3" id="KW-1185">Reference proteome</keyword>
<proteinExistence type="predicted"/>
<dbReference type="RefSeq" id="WP_235025277.1">
    <property type="nucleotide sequence ID" value="NZ_FCOL02000034.1"/>
</dbReference>
<keyword evidence="1" id="KW-0472">Membrane</keyword>
<evidence type="ECO:0000313" key="3">
    <source>
        <dbReference type="Proteomes" id="UP000054925"/>
    </source>
</evidence>
<keyword evidence="1" id="KW-0812">Transmembrane</keyword>
<reference evidence="2" key="1">
    <citation type="submission" date="2016-01" db="EMBL/GenBank/DDBJ databases">
        <authorList>
            <person name="Peeters C."/>
        </authorList>
    </citation>
    <scope>NUCLEOTIDE SEQUENCE [LARGE SCALE GENOMIC DNA]</scope>
    <source>
        <strain evidence="2">LMG 22937</strain>
    </source>
</reference>
<sequence length="134" mass="14785">MMRNVWMIVSGLATVVAIGGAVYYFFPKQPAEPIVSDASNVPQHPSTGSRVLVVPAGNPLLTADAAQFSRWVSLYPIRCGEIVFEKADPKAKNYSFCIAEIRRRVATATGQQLSRDDVLDPRVRVHWREVTGAK</sequence>
<accession>A0A158K2S5</accession>
<dbReference type="Proteomes" id="UP000054925">
    <property type="component" value="Unassembled WGS sequence"/>
</dbReference>